<dbReference type="Pfam" id="PF12412">
    <property type="entry name" value="DUF3667"/>
    <property type="match status" value="1"/>
</dbReference>
<evidence type="ECO:0000313" key="3">
    <source>
        <dbReference type="Proteomes" id="UP000179797"/>
    </source>
</evidence>
<evidence type="ECO:0000313" key="2">
    <source>
        <dbReference type="EMBL" id="OHX65939.1"/>
    </source>
</evidence>
<feature type="transmembrane region" description="Helical" evidence="1">
    <location>
        <begin position="222"/>
        <end position="242"/>
    </location>
</feature>
<proteinExistence type="predicted"/>
<dbReference type="STRING" id="915059.NH26_06000"/>
<dbReference type="OrthoDB" id="7446256at2"/>
<feature type="transmembrane region" description="Helical" evidence="1">
    <location>
        <begin position="90"/>
        <end position="109"/>
    </location>
</feature>
<dbReference type="RefSeq" id="WP_044219007.1">
    <property type="nucleotide sequence ID" value="NZ_JRYR02000001.1"/>
</dbReference>
<evidence type="ECO:0000256" key="1">
    <source>
        <dbReference type="SAM" id="Phobius"/>
    </source>
</evidence>
<feature type="transmembrane region" description="Helical" evidence="1">
    <location>
        <begin position="324"/>
        <end position="343"/>
    </location>
</feature>
<dbReference type="AlphaFoldDB" id="A0A1S1YY47"/>
<keyword evidence="3" id="KW-1185">Reference proteome</keyword>
<protein>
    <recommendedName>
        <fullName evidence="4">DUF3667 domain-containing protein</fullName>
    </recommendedName>
</protein>
<name>A0A1S1YY47_FLAPC</name>
<gene>
    <name evidence="2" type="ORF">NH26_06000</name>
</gene>
<evidence type="ECO:0008006" key="4">
    <source>
        <dbReference type="Google" id="ProtNLM"/>
    </source>
</evidence>
<dbReference type="EMBL" id="JRYR02000001">
    <property type="protein sequence ID" value="OHX65939.1"/>
    <property type="molecule type" value="Genomic_DNA"/>
</dbReference>
<accession>A0A1S1YY47</accession>
<dbReference type="Proteomes" id="UP000179797">
    <property type="component" value="Unassembled WGS sequence"/>
</dbReference>
<keyword evidence="1" id="KW-1133">Transmembrane helix</keyword>
<dbReference type="InterPro" id="IPR022134">
    <property type="entry name" value="DUF3667"/>
</dbReference>
<sequence length="344" mass="40152">MTSKTNIILEKGECKNCNYPIDDDKRYCPNCGQSRVDYNVSFSILIKEFAEEFINWDSRLLHTILPFLFNPSKLTKEYLKGKRIRYVQPFRIYFISSVIFFFVMNHLIINPDDITISKNNNLTAAVDSIDLALNKSIKAEIDQNKNKQDDIDINFDASDITDSKPKFRKIINAYKNKDDISSEYIRDSLGINSWFESKVIEQGKHVFDDNGKSFVNAALSNLSIAFMLLVPLFALFLKLLYIRKKNTDNLYIQHLILSTHLHAFSLFWFTVMLMLGYFFKGEFITQVNVVIFLYTIVSIYFMLKNFYGQSWLKTIIKAQIAFGFHFFIILILSISELIISYIIF</sequence>
<feature type="transmembrane region" description="Helical" evidence="1">
    <location>
        <begin position="283"/>
        <end position="303"/>
    </location>
</feature>
<feature type="transmembrane region" description="Helical" evidence="1">
    <location>
        <begin position="254"/>
        <end position="277"/>
    </location>
</feature>
<reference evidence="2 3" key="1">
    <citation type="journal article" date="2012" name="Int. J. Syst. Evol. Microbiol.">
        <title>Flammeovirga pacifica sp. nov., isolated from deep-sea sediment.</title>
        <authorList>
            <person name="Xu H."/>
            <person name="Fu Y."/>
            <person name="Yang N."/>
            <person name="Ding Z."/>
            <person name="Lai Q."/>
            <person name="Zeng R."/>
        </authorList>
    </citation>
    <scope>NUCLEOTIDE SEQUENCE [LARGE SCALE GENOMIC DNA]</scope>
    <source>
        <strain evidence="3">DSM 24597 / LMG 26175 / WPAGA1</strain>
    </source>
</reference>
<comment type="caution">
    <text evidence="2">The sequence shown here is derived from an EMBL/GenBank/DDBJ whole genome shotgun (WGS) entry which is preliminary data.</text>
</comment>
<keyword evidence="1" id="KW-0472">Membrane</keyword>
<organism evidence="2 3">
    <name type="scientific">Flammeovirga pacifica</name>
    <dbReference type="NCBI Taxonomy" id="915059"/>
    <lineage>
        <taxon>Bacteria</taxon>
        <taxon>Pseudomonadati</taxon>
        <taxon>Bacteroidota</taxon>
        <taxon>Cytophagia</taxon>
        <taxon>Cytophagales</taxon>
        <taxon>Flammeovirgaceae</taxon>
        <taxon>Flammeovirga</taxon>
    </lineage>
</organism>
<keyword evidence="1" id="KW-0812">Transmembrane</keyword>